<evidence type="ECO:0000259" key="2">
    <source>
        <dbReference type="Pfam" id="PF13166"/>
    </source>
</evidence>
<reference evidence="3 4" key="1">
    <citation type="submission" date="2018-11" db="EMBL/GenBank/DDBJ databases">
        <title>Complete genome sequence of Dickeya zeae strain CE1 infecting Canna edulis Ker-Gawl. in China.</title>
        <authorList>
            <person name="Zhang J."/>
            <person name="Lin B."/>
            <person name="Shen H."/>
            <person name="Jiang S."/>
            <person name="Pu X."/>
            <person name="Sun D."/>
        </authorList>
    </citation>
    <scope>NUCLEOTIDE SEQUENCE [LARGE SCALE GENOMIC DNA]</scope>
    <source>
        <strain evidence="3 4">CE1</strain>
    </source>
</reference>
<proteinExistence type="predicted"/>
<sequence>MTPIEKIADWSKKKPVWWRHSLRLALNNGTLEQDDFNEIFELARMENGLLEKNAYFSECEKPIDFTGYAAELHEVSLKSLYDVKGVGILAENQTLNFSNNGLFIVYGDNGAGKSSYASILKNACLTRGDSPAIIGNVFSKRNLPPQAKLAVSCNGVDEIHSWNQQTSSVESLKSIRVFDSSSASHYINKEDALGFKPVGLNLLTELVRAIGSVNAFINEDTMPGNGLATLTKLQSGSVTASFVNNLSANTVEDDIKNHIATDVDLQRIESLRREIIQYKSQTAETIKSALEQNKRTLTPLKKLCDSSLKLLGNNAILELRKLQAEQERTQHLSEELRKATLQNLPLDTVAGFSWQNLWAAAKNFIEQETRKQSFPMQRGEHCPLCLQEISLESESRMAALGQYLSDETAQSAKNAKDKVDNALNLLSSHSLELSPYIAAIEFLNSKHPPMGDDVKMMFAALAERKENISSGKVKDAHDEINTECVNQLNKIIEDIDQSILSVNSDADLLLLIKREEMELARLEDMKYVSENISNITSNIRRLKVIKKIENLQSQCVTTSISTLSSQISRSGVVEPLVSAFSDELRNFGFERFKVKVDTRNRSGEQQFKLSLADENDVTIATLGVASEGEQRCIAIASFLAEMKADARKSAVIFDDPVNSLSHEWSSRVARRLVLESQNRQVIVLTHNIVFYKLLLEVAEEINAKHSSIALERSRKSAGLVRESAPWEAMTTRSRYKELKVKLQELKRLEKRDETTATEFRLASCQFYGFLREAWERLVEEKLLNKVVARFERGISTQRLARLTDISQDDIDKINSGMSKCSTYFRGHDSAPAVGDPYPTIAEIEQDLNAIDIFLTELETPPRKRN</sequence>
<gene>
    <name evidence="3" type="ORF">DWG24_16500</name>
</gene>
<dbReference type="SUPFAM" id="SSF52540">
    <property type="entry name" value="P-loop containing nucleoside triphosphate hydrolases"/>
    <property type="match status" value="1"/>
</dbReference>
<dbReference type="RefSeq" id="WP_168363304.1">
    <property type="nucleotide sequence ID" value="NZ_CP033622.1"/>
</dbReference>
<dbReference type="AlphaFoldDB" id="A0AAE6Z2H3"/>
<dbReference type="Gene3D" id="3.40.50.300">
    <property type="entry name" value="P-loop containing nucleotide triphosphate hydrolases"/>
    <property type="match status" value="2"/>
</dbReference>
<name>A0AAE6Z2H3_9GAMM</name>
<organism evidence="3 4">
    <name type="scientific">Dickeya zeae</name>
    <dbReference type="NCBI Taxonomy" id="204042"/>
    <lineage>
        <taxon>Bacteria</taxon>
        <taxon>Pseudomonadati</taxon>
        <taxon>Pseudomonadota</taxon>
        <taxon>Gammaproteobacteria</taxon>
        <taxon>Enterobacterales</taxon>
        <taxon>Pectobacteriaceae</taxon>
        <taxon>Dickeya</taxon>
    </lineage>
</organism>
<feature type="coiled-coil region" evidence="1">
    <location>
        <begin position="728"/>
        <end position="755"/>
    </location>
</feature>
<evidence type="ECO:0000313" key="3">
    <source>
        <dbReference type="EMBL" id="QIZ52233.1"/>
    </source>
</evidence>
<dbReference type="EMBL" id="CP033622">
    <property type="protein sequence ID" value="QIZ52233.1"/>
    <property type="molecule type" value="Genomic_DNA"/>
</dbReference>
<dbReference type="Proteomes" id="UP000500801">
    <property type="component" value="Chromosome"/>
</dbReference>
<protein>
    <recommendedName>
        <fullName evidence="2">Protein CR006 P-loop domain-containing protein</fullName>
    </recommendedName>
</protein>
<dbReference type="InterPro" id="IPR026866">
    <property type="entry name" value="CR006_AAA"/>
</dbReference>
<feature type="domain" description="Protein CR006 P-loop" evidence="2">
    <location>
        <begin position="380"/>
        <end position="713"/>
    </location>
</feature>
<keyword evidence="1" id="KW-0175">Coiled coil</keyword>
<evidence type="ECO:0000313" key="4">
    <source>
        <dbReference type="Proteomes" id="UP000500801"/>
    </source>
</evidence>
<dbReference type="Pfam" id="PF13166">
    <property type="entry name" value="AAA_13"/>
    <property type="match status" value="1"/>
</dbReference>
<dbReference type="InterPro" id="IPR027417">
    <property type="entry name" value="P-loop_NTPase"/>
</dbReference>
<accession>A0AAE6Z2H3</accession>
<evidence type="ECO:0000256" key="1">
    <source>
        <dbReference type="SAM" id="Coils"/>
    </source>
</evidence>